<evidence type="ECO:0000256" key="5">
    <source>
        <dbReference type="ARBA" id="ARBA00022842"/>
    </source>
</evidence>
<evidence type="ECO:0000313" key="16">
    <source>
        <dbReference type="EMBL" id="MCC2127385.1"/>
    </source>
</evidence>
<comment type="caution">
    <text evidence="16">The sequence shown here is derived from an EMBL/GenBank/DDBJ whole genome shotgun (WGS) entry which is preliminary data.</text>
</comment>
<accession>A0AAE3DCI9</accession>
<sequence>MYLVIAEKPSVSRAIAEVIGAQEREDGYLQGTDCMVSWCFGHLAEYVSPDAYDEKFNQWRYEDLPIIPKDWKVTVSEDKKDQFYILKRLLNSPEIEYVVNACDAGREGELIFKHVYDLSGSKKPVKRLWISSLEDSAILDGMQHLRSAEEYRHLAEAAVCRSQADWLVGMNATRAYTTKYFKKLTVGRVQTPTLAMLVERAGQISNFQKEKYFNVELDCDGIPAVKPKIFDPDEAEQLRSRCQGSEAIVTAVKETEKKVKAPKLYDLTTLQREANRIYGMTAKQTLDTAQSLYEKKLITYPRTDSQYLTEDMEQTARNVVRQIYEKYQLTGPFDQPEQPDVKKVMNNSKVTDHHAIIPTMELASCHLDELKSWEEKILFLIAVHTVMAMSKDHIYQETEIEVECQEEIFKAKGKIVLQDGWKLFENCFKNKDRMAIVDPDQEMKERMPKVTQGQTFYAVDAEKTEHFTSPPKPYSEDTLLAAMETAGNKEFDEDTEKKGLGTPATRAGIIEKLVYSQYATRKGKQIIPTEDIVPEIENVDYENDLTCISFYAAECAEFPVMGEVHYDLTLLEALEAYEKIPSERMHGLKCVGFDLKDGSDYEGMQSLMIEGKIQKEFLNSIPGFRENSYVQNAISRVEKYLEERHPNVENPLESNKKVDNEKNISEEKNEKELNIQMKPIPKKKRGEMSL</sequence>
<dbReference type="SMART" id="SM00437">
    <property type="entry name" value="TOP1Ac"/>
    <property type="match status" value="1"/>
</dbReference>
<keyword evidence="7" id="KW-0238">DNA-binding</keyword>
<evidence type="ECO:0000256" key="10">
    <source>
        <dbReference type="ARBA" id="ARBA00031985"/>
    </source>
</evidence>
<dbReference type="SUPFAM" id="SSF56712">
    <property type="entry name" value="Prokaryotic type I DNA topoisomerase"/>
    <property type="match status" value="1"/>
</dbReference>
<dbReference type="InterPro" id="IPR034144">
    <property type="entry name" value="TOPRIM_TopoIII"/>
</dbReference>
<keyword evidence="8 16" id="KW-0413">Isomerase</keyword>
<dbReference type="PANTHER" id="PTHR11390">
    <property type="entry name" value="PROKARYOTIC DNA TOPOISOMERASE"/>
    <property type="match status" value="1"/>
</dbReference>
<dbReference type="NCBIfam" id="TIGR01056">
    <property type="entry name" value="topB"/>
    <property type="match status" value="1"/>
</dbReference>
<keyword evidence="6" id="KW-0799">Topoisomerase</keyword>
<evidence type="ECO:0000256" key="6">
    <source>
        <dbReference type="ARBA" id="ARBA00023029"/>
    </source>
</evidence>
<dbReference type="InterPro" id="IPR003602">
    <property type="entry name" value="Topo_IA_DNA-bd_dom"/>
</dbReference>
<gene>
    <name evidence="16" type="primary">topB</name>
    <name evidence="16" type="ORF">LKD36_14590</name>
</gene>
<dbReference type="EC" id="5.6.2.1" evidence="3"/>
<dbReference type="Pfam" id="PF01751">
    <property type="entry name" value="Toprim"/>
    <property type="match status" value="1"/>
</dbReference>
<keyword evidence="17" id="KW-1185">Reference proteome</keyword>
<dbReference type="GO" id="GO:0003677">
    <property type="term" value="F:DNA binding"/>
    <property type="evidence" value="ECO:0007669"/>
    <property type="project" value="UniProtKB-KW"/>
</dbReference>
<evidence type="ECO:0000256" key="4">
    <source>
        <dbReference type="ARBA" id="ARBA00022723"/>
    </source>
</evidence>
<dbReference type="Gene3D" id="1.10.290.10">
    <property type="entry name" value="Topoisomerase I, domain 4"/>
    <property type="match status" value="1"/>
</dbReference>
<dbReference type="GO" id="GO:0043597">
    <property type="term" value="C:cytoplasmic replication fork"/>
    <property type="evidence" value="ECO:0007669"/>
    <property type="project" value="TreeGrafter"/>
</dbReference>
<dbReference type="CDD" id="cd00186">
    <property type="entry name" value="TOP1Ac"/>
    <property type="match status" value="1"/>
</dbReference>
<evidence type="ECO:0000256" key="1">
    <source>
        <dbReference type="ARBA" id="ARBA00000213"/>
    </source>
</evidence>
<dbReference type="InterPro" id="IPR013825">
    <property type="entry name" value="Topo_IA_cen_sub2"/>
</dbReference>
<dbReference type="InterPro" id="IPR003601">
    <property type="entry name" value="Topo_IA_2"/>
</dbReference>
<dbReference type="InterPro" id="IPR000380">
    <property type="entry name" value="Topo_IA"/>
</dbReference>
<dbReference type="Gene3D" id="1.10.460.10">
    <property type="entry name" value="Topoisomerase I, domain 2"/>
    <property type="match status" value="1"/>
</dbReference>
<evidence type="ECO:0000256" key="12">
    <source>
        <dbReference type="ARBA" id="ARBA00032877"/>
    </source>
</evidence>
<evidence type="ECO:0000256" key="13">
    <source>
        <dbReference type="SAM" id="MobiDB-lite"/>
    </source>
</evidence>
<evidence type="ECO:0000256" key="3">
    <source>
        <dbReference type="ARBA" id="ARBA00012891"/>
    </source>
</evidence>
<dbReference type="InterPro" id="IPR023406">
    <property type="entry name" value="Topo_IA_AS"/>
</dbReference>
<dbReference type="InterPro" id="IPR005738">
    <property type="entry name" value="TopoIII"/>
</dbReference>
<dbReference type="Pfam" id="PF01131">
    <property type="entry name" value="Topoisom_bac"/>
    <property type="match status" value="1"/>
</dbReference>
<evidence type="ECO:0000256" key="2">
    <source>
        <dbReference type="ARBA" id="ARBA00009446"/>
    </source>
</evidence>
<dbReference type="Gene3D" id="2.70.20.10">
    <property type="entry name" value="Topoisomerase I, domain 3"/>
    <property type="match status" value="1"/>
</dbReference>
<organism evidence="16 17">
    <name type="scientific">Hominiventricola filiformis</name>
    <dbReference type="NCBI Taxonomy" id="2885352"/>
    <lineage>
        <taxon>Bacteria</taxon>
        <taxon>Bacillati</taxon>
        <taxon>Bacillota</taxon>
        <taxon>Clostridia</taxon>
        <taxon>Lachnospirales</taxon>
        <taxon>Lachnospiraceae</taxon>
        <taxon>Hominiventricola</taxon>
    </lineage>
</organism>
<reference evidence="16 17" key="1">
    <citation type="submission" date="2021-10" db="EMBL/GenBank/DDBJ databases">
        <title>Anaerobic single-cell dispensing facilitates the cultivation of human gut bacteria.</title>
        <authorList>
            <person name="Afrizal A."/>
        </authorList>
    </citation>
    <scope>NUCLEOTIDE SEQUENCE [LARGE SCALE GENOMIC DNA]</scope>
    <source>
        <strain evidence="16 17">CLA-AA-H276</strain>
    </source>
</reference>
<comment type="similarity">
    <text evidence="2">Belongs to the type IA topoisomerase family.</text>
</comment>
<dbReference type="InterPro" id="IPR023405">
    <property type="entry name" value="Topo_IA_core_domain"/>
</dbReference>
<evidence type="ECO:0000313" key="17">
    <source>
        <dbReference type="Proteomes" id="UP001198220"/>
    </source>
</evidence>
<feature type="domain" description="Topo IA-type catalytic" evidence="15">
    <location>
        <begin position="151"/>
        <end position="581"/>
    </location>
</feature>
<dbReference type="PRINTS" id="PR00417">
    <property type="entry name" value="PRTPISMRASEI"/>
</dbReference>
<evidence type="ECO:0000259" key="14">
    <source>
        <dbReference type="PROSITE" id="PS50880"/>
    </source>
</evidence>
<evidence type="ECO:0000256" key="7">
    <source>
        <dbReference type="ARBA" id="ARBA00023125"/>
    </source>
</evidence>
<dbReference type="CDD" id="cd03362">
    <property type="entry name" value="TOPRIM_TopoIA_TopoIII"/>
    <property type="match status" value="1"/>
</dbReference>
<evidence type="ECO:0000256" key="8">
    <source>
        <dbReference type="ARBA" id="ARBA00023235"/>
    </source>
</evidence>
<dbReference type="GO" id="GO:0003917">
    <property type="term" value="F:DNA topoisomerase type I (single strand cut, ATP-independent) activity"/>
    <property type="evidence" value="ECO:0007669"/>
    <property type="project" value="UniProtKB-EC"/>
</dbReference>
<feature type="compositionally biased region" description="Basic and acidic residues" evidence="13">
    <location>
        <begin position="654"/>
        <end position="673"/>
    </location>
</feature>
<dbReference type="InterPro" id="IPR013826">
    <property type="entry name" value="Topo_IA_cen_sub3"/>
</dbReference>
<dbReference type="PROSITE" id="PS00396">
    <property type="entry name" value="TOPO_IA_1"/>
    <property type="match status" value="1"/>
</dbReference>
<dbReference type="PANTHER" id="PTHR11390:SF21">
    <property type="entry name" value="DNA TOPOISOMERASE 3-ALPHA"/>
    <property type="match status" value="1"/>
</dbReference>
<protein>
    <recommendedName>
        <fullName evidence="3">DNA topoisomerase</fullName>
        <ecNumber evidence="3">5.6.2.1</ecNumber>
    </recommendedName>
    <alternativeName>
        <fullName evidence="12">Omega-protein</fullName>
    </alternativeName>
    <alternativeName>
        <fullName evidence="11">Relaxing enzyme</fullName>
    </alternativeName>
    <alternativeName>
        <fullName evidence="9">Swivelase</fullName>
    </alternativeName>
    <alternativeName>
        <fullName evidence="10">Untwisting enzyme</fullName>
    </alternativeName>
</protein>
<keyword evidence="4" id="KW-0479">Metal-binding</keyword>
<feature type="compositionally biased region" description="Basic residues" evidence="13">
    <location>
        <begin position="680"/>
        <end position="690"/>
    </location>
</feature>
<dbReference type="InterPro" id="IPR013497">
    <property type="entry name" value="Topo_IA_cen"/>
</dbReference>
<dbReference type="PROSITE" id="PS52039">
    <property type="entry name" value="TOPO_IA_2"/>
    <property type="match status" value="1"/>
</dbReference>
<name>A0AAE3DCI9_9FIRM</name>
<dbReference type="RefSeq" id="WP_308460056.1">
    <property type="nucleotide sequence ID" value="NZ_JAJEPS010000020.1"/>
</dbReference>
<proteinExistence type="inferred from homology"/>
<dbReference type="Proteomes" id="UP001198220">
    <property type="component" value="Unassembled WGS sequence"/>
</dbReference>
<dbReference type="GO" id="GO:0046872">
    <property type="term" value="F:metal ion binding"/>
    <property type="evidence" value="ECO:0007669"/>
    <property type="project" value="UniProtKB-KW"/>
</dbReference>
<dbReference type="EMBL" id="JAJEPS010000020">
    <property type="protein sequence ID" value="MCC2127385.1"/>
    <property type="molecule type" value="Genomic_DNA"/>
</dbReference>
<dbReference type="GO" id="GO:0006281">
    <property type="term" value="P:DNA repair"/>
    <property type="evidence" value="ECO:0007669"/>
    <property type="project" value="TreeGrafter"/>
</dbReference>
<dbReference type="SMART" id="SM00493">
    <property type="entry name" value="TOPRIM"/>
    <property type="match status" value="1"/>
</dbReference>
<evidence type="ECO:0000259" key="15">
    <source>
        <dbReference type="PROSITE" id="PS52039"/>
    </source>
</evidence>
<evidence type="ECO:0000256" key="11">
    <source>
        <dbReference type="ARBA" id="ARBA00032235"/>
    </source>
</evidence>
<dbReference type="InterPro" id="IPR006171">
    <property type="entry name" value="TOPRIM_dom"/>
</dbReference>
<feature type="domain" description="Toprim" evidence="14">
    <location>
        <begin position="1"/>
        <end position="134"/>
    </location>
</feature>
<feature type="region of interest" description="Disordered" evidence="13">
    <location>
        <begin position="646"/>
        <end position="690"/>
    </location>
</feature>
<dbReference type="GO" id="GO:0006265">
    <property type="term" value="P:DNA topological change"/>
    <property type="evidence" value="ECO:0007669"/>
    <property type="project" value="InterPro"/>
</dbReference>
<dbReference type="AlphaFoldDB" id="A0AAE3DCI9"/>
<dbReference type="InterPro" id="IPR013824">
    <property type="entry name" value="Topo_IA_cen_sub1"/>
</dbReference>
<dbReference type="GO" id="GO:0006310">
    <property type="term" value="P:DNA recombination"/>
    <property type="evidence" value="ECO:0007669"/>
    <property type="project" value="TreeGrafter"/>
</dbReference>
<dbReference type="Gene3D" id="3.40.50.140">
    <property type="match status" value="1"/>
</dbReference>
<evidence type="ECO:0000256" key="9">
    <source>
        <dbReference type="ARBA" id="ARBA00030003"/>
    </source>
</evidence>
<keyword evidence="5" id="KW-0460">Magnesium</keyword>
<comment type="catalytic activity">
    <reaction evidence="1">
        <text>ATP-independent breakage of single-stranded DNA, followed by passage and rejoining.</text>
        <dbReference type="EC" id="5.6.2.1"/>
    </reaction>
</comment>
<dbReference type="SMART" id="SM00436">
    <property type="entry name" value="TOP1Bc"/>
    <property type="match status" value="1"/>
</dbReference>
<dbReference type="PROSITE" id="PS50880">
    <property type="entry name" value="TOPRIM"/>
    <property type="match status" value="1"/>
</dbReference>